<evidence type="ECO:0000256" key="8">
    <source>
        <dbReference type="PIRSR" id="PIRSR602403-1"/>
    </source>
</evidence>
<dbReference type="PANTHER" id="PTHR24291">
    <property type="entry name" value="CYTOCHROME P450 FAMILY 4"/>
    <property type="match status" value="1"/>
</dbReference>
<gene>
    <name evidence="10" type="ORF">GYMLUDRAFT_49677</name>
</gene>
<dbReference type="InterPro" id="IPR036396">
    <property type="entry name" value="Cyt_P450_sf"/>
</dbReference>
<dbReference type="InterPro" id="IPR001128">
    <property type="entry name" value="Cyt_P450"/>
</dbReference>
<feature type="binding site" description="axial binding residue" evidence="8">
    <location>
        <position position="468"/>
    </location>
    <ligand>
        <name>heme</name>
        <dbReference type="ChEBI" id="CHEBI:30413"/>
    </ligand>
    <ligandPart>
        <name>Fe</name>
        <dbReference type="ChEBI" id="CHEBI:18248"/>
    </ligandPart>
</feature>
<protein>
    <recommendedName>
        <fullName evidence="12">Cytochrome P450</fullName>
    </recommendedName>
</protein>
<dbReference type="InterPro" id="IPR017972">
    <property type="entry name" value="Cyt_P450_CS"/>
</dbReference>
<evidence type="ECO:0008006" key="12">
    <source>
        <dbReference type="Google" id="ProtNLM"/>
    </source>
</evidence>
<dbReference type="Gene3D" id="1.10.630.10">
    <property type="entry name" value="Cytochrome P450"/>
    <property type="match status" value="1"/>
</dbReference>
<dbReference type="GO" id="GO:0004497">
    <property type="term" value="F:monooxygenase activity"/>
    <property type="evidence" value="ECO:0007669"/>
    <property type="project" value="UniProtKB-KW"/>
</dbReference>
<dbReference type="OrthoDB" id="1470350at2759"/>
<comment type="similarity">
    <text evidence="2 9">Belongs to the cytochrome P450 family.</text>
</comment>
<evidence type="ECO:0000313" key="11">
    <source>
        <dbReference type="Proteomes" id="UP000053593"/>
    </source>
</evidence>
<reference evidence="10 11" key="1">
    <citation type="submission" date="2014-04" db="EMBL/GenBank/DDBJ databases">
        <title>Evolutionary Origins and Diversification of the Mycorrhizal Mutualists.</title>
        <authorList>
            <consortium name="DOE Joint Genome Institute"/>
            <consortium name="Mycorrhizal Genomics Consortium"/>
            <person name="Kohler A."/>
            <person name="Kuo A."/>
            <person name="Nagy L.G."/>
            <person name="Floudas D."/>
            <person name="Copeland A."/>
            <person name="Barry K.W."/>
            <person name="Cichocki N."/>
            <person name="Veneault-Fourrey C."/>
            <person name="LaButti K."/>
            <person name="Lindquist E.A."/>
            <person name="Lipzen A."/>
            <person name="Lundell T."/>
            <person name="Morin E."/>
            <person name="Murat C."/>
            <person name="Riley R."/>
            <person name="Ohm R."/>
            <person name="Sun H."/>
            <person name="Tunlid A."/>
            <person name="Henrissat B."/>
            <person name="Grigoriev I.V."/>
            <person name="Hibbett D.S."/>
            <person name="Martin F."/>
        </authorList>
    </citation>
    <scope>NUCLEOTIDE SEQUENCE [LARGE SCALE GENOMIC DNA]</scope>
    <source>
        <strain evidence="10 11">FD-317 M1</strain>
    </source>
</reference>
<dbReference type="InterPro" id="IPR050196">
    <property type="entry name" value="Cytochrome_P450_Monoox"/>
</dbReference>
<evidence type="ECO:0000256" key="5">
    <source>
        <dbReference type="ARBA" id="ARBA00023002"/>
    </source>
</evidence>
<evidence type="ECO:0000256" key="3">
    <source>
        <dbReference type="ARBA" id="ARBA00022617"/>
    </source>
</evidence>
<keyword evidence="4 8" id="KW-0479">Metal-binding</keyword>
<keyword evidence="5 9" id="KW-0560">Oxidoreductase</keyword>
<dbReference type="Pfam" id="PF00067">
    <property type="entry name" value="p450"/>
    <property type="match status" value="1"/>
</dbReference>
<evidence type="ECO:0000256" key="7">
    <source>
        <dbReference type="ARBA" id="ARBA00023033"/>
    </source>
</evidence>
<dbReference type="Proteomes" id="UP000053593">
    <property type="component" value="Unassembled WGS sequence"/>
</dbReference>
<dbReference type="HOGENOM" id="CLU_001570_25_0_1"/>
<dbReference type="GO" id="GO:0016705">
    <property type="term" value="F:oxidoreductase activity, acting on paired donors, with incorporation or reduction of molecular oxygen"/>
    <property type="evidence" value="ECO:0007669"/>
    <property type="project" value="InterPro"/>
</dbReference>
<keyword evidence="3 8" id="KW-0349">Heme</keyword>
<comment type="cofactor">
    <cofactor evidence="1 8">
        <name>heme</name>
        <dbReference type="ChEBI" id="CHEBI:30413"/>
    </cofactor>
</comment>
<dbReference type="InterPro" id="IPR002403">
    <property type="entry name" value="Cyt_P450_E_grp-IV"/>
</dbReference>
<dbReference type="PRINTS" id="PR00385">
    <property type="entry name" value="P450"/>
</dbReference>
<keyword evidence="7 9" id="KW-0503">Monooxygenase</keyword>
<organism evidence="10 11">
    <name type="scientific">Collybiopsis luxurians FD-317 M1</name>
    <dbReference type="NCBI Taxonomy" id="944289"/>
    <lineage>
        <taxon>Eukaryota</taxon>
        <taxon>Fungi</taxon>
        <taxon>Dikarya</taxon>
        <taxon>Basidiomycota</taxon>
        <taxon>Agaricomycotina</taxon>
        <taxon>Agaricomycetes</taxon>
        <taxon>Agaricomycetidae</taxon>
        <taxon>Agaricales</taxon>
        <taxon>Marasmiineae</taxon>
        <taxon>Omphalotaceae</taxon>
        <taxon>Collybiopsis</taxon>
        <taxon>Collybiopsis luxurians</taxon>
    </lineage>
</organism>
<dbReference type="PRINTS" id="PR00465">
    <property type="entry name" value="EP450IV"/>
</dbReference>
<evidence type="ECO:0000313" key="10">
    <source>
        <dbReference type="EMBL" id="KIK52839.1"/>
    </source>
</evidence>
<proteinExistence type="inferred from homology"/>
<accession>A0A0D0BTC8</accession>
<dbReference type="PROSITE" id="PS00086">
    <property type="entry name" value="CYTOCHROME_P450"/>
    <property type="match status" value="1"/>
</dbReference>
<dbReference type="EMBL" id="KN834836">
    <property type="protein sequence ID" value="KIK52839.1"/>
    <property type="molecule type" value="Genomic_DNA"/>
</dbReference>
<evidence type="ECO:0000256" key="6">
    <source>
        <dbReference type="ARBA" id="ARBA00023004"/>
    </source>
</evidence>
<evidence type="ECO:0000256" key="4">
    <source>
        <dbReference type="ARBA" id="ARBA00022723"/>
    </source>
</evidence>
<evidence type="ECO:0000256" key="1">
    <source>
        <dbReference type="ARBA" id="ARBA00001971"/>
    </source>
</evidence>
<dbReference type="PANTHER" id="PTHR24291:SF50">
    <property type="entry name" value="BIFUNCTIONAL ALBAFLAVENONE MONOOXYGENASE_TERPENE SYNTHASE"/>
    <property type="match status" value="1"/>
</dbReference>
<sequence length="530" mass="59524">MSPPDAIISSHSERSNATRVIATLAALLIASRIWIFLRGIRAVNHLPGLRPPFHPFGLPGVLLPTTWWNVSRDLFWTLRAHLYTTNEVISIVPFLKGKPMIWVSNLDVARQIVSGGSRSSFVKPRWGTTVLLLWGMNLFAAEKDVWRKHRRVMGPAFNNELYQLVWSETVKTHREMVVSEGWEAKGSGSVSAVQGLTFKLALILIGKCAFSLSLSWDDPPRASDGGLSIQDAIRTVGETSIFRVIAPRWVLRLPLQSIQKSNTAFDSMASFMKDQVASRKLEIQDSPRKDLFSLLVKANEQEESKNKLSDNELIGNIFIMLFAGHETTANTLAATLGLLALHQDVQDEVFEEIKQVVGFDRDPDFEDYNSLNKVQSAFFEAVRLFPAGQIMVRQASEDTVIQIPNPRGEEGTRSIVVSKGQEVVVDMVGLQYNPRYHDDPTSYKPSRWHGINNDSEDFTAFSFGPRACIGRKFASTEAVGFLTMLLRDWKVIPRVDGGESEEEWGERVLQGRIIMSLGVRDVPVTFIRRE</sequence>
<evidence type="ECO:0000256" key="9">
    <source>
        <dbReference type="RuleBase" id="RU000461"/>
    </source>
</evidence>
<evidence type="ECO:0000256" key="2">
    <source>
        <dbReference type="ARBA" id="ARBA00010617"/>
    </source>
</evidence>
<dbReference type="SUPFAM" id="SSF48264">
    <property type="entry name" value="Cytochrome P450"/>
    <property type="match status" value="1"/>
</dbReference>
<keyword evidence="6 8" id="KW-0408">Iron</keyword>
<dbReference type="GO" id="GO:0005506">
    <property type="term" value="F:iron ion binding"/>
    <property type="evidence" value="ECO:0007669"/>
    <property type="project" value="InterPro"/>
</dbReference>
<keyword evidence="11" id="KW-1185">Reference proteome</keyword>
<name>A0A0D0BTC8_9AGAR</name>
<dbReference type="GO" id="GO:0020037">
    <property type="term" value="F:heme binding"/>
    <property type="evidence" value="ECO:0007669"/>
    <property type="project" value="InterPro"/>
</dbReference>
<dbReference type="AlphaFoldDB" id="A0A0D0BTC8"/>